<dbReference type="AlphaFoldDB" id="A0A8T4LAB0"/>
<accession>A0A8T4LAB0</accession>
<evidence type="ECO:0000313" key="1">
    <source>
        <dbReference type="EMBL" id="MBS3063617.1"/>
    </source>
</evidence>
<dbReference type="EMBL" id="JAGVWE010000006">
    <property type="protein sequence ID" value="MBS3063617.1"/>
    <property type="molecule type" value="Genomic_DNA"/>
</dbReference>
<dbReference type="InterPro" id="IPR036390">
    <property type="entry name" value="WH_DNA-bd_sf"/>
</dbReference>
<name>A0A8T4LAB0_9ARCH</name>
<dbReference type="SUPFAM" id="SSF46785">
    <property type="entry name" value="Winged helix' DNA-binding domain"/>
    <property type="match status" value="1"/>
</dbReference>
<dbReference type="Proteomes" id="UP000678237">
    <property type="component" value="Unassembled WGS sequence"/>
</dbReference>
<reference evidence="1" key="2">
    <citation type="submission" date="2021-05" db="EMBL/GenBank/DDBJ databases">
        <title>Protein family content uncovers lineage relationships and bacterial pathway maintenance mechanisms in DPANN archaea.</title>
        <authorList>
            <person name="Castelle C.J."/>
            <person name="Meheust R."/>
            <person name="Jaffe A.L."/>
            <person name="Seitz K."/>
            <person name="Gong X."/>
            <person name="Baker B.J."/>
            <person name="Banfield J.F."/>
        </authorList>
    </citation>
    <scope>NUCLEOTIDE SEQUENCE</scope>
    <source>
        <strain evidence="1">RIFCSPLOWO2_01_FULL_58_19</strain>
    </source>
</reference>
<dbReference type="InterPro" id="IPR036388">
    <property type="entry name" value="WH-like_DNA-bd_sf"/>
</dbReference>
<dbReference type="Pfam" id="PF13412">
    <property type="entry name" value="HTH_24"/>
    <property type="match status" value="1"/>
</dbReference>
<evidence type="ECO:0000313" key="2">
    <source>
        <dbReference type="Proteomes" id="UP000678237"/>
    </source>
</evidence>
<sequence>MVSVTQAGLLQRLLAGDRTTEKRVARELGLTQGTVSQALKGLKKQGFLKDNQAWAGTPHALALKNCLAKNRVGLPKNREIEGGLAGKEVEDWPRLQDLTNMAETNDVKLPRAGK</sequence>
<proteinExistence type="predicted"/>
<dbReference type="Gene3D" id="1.10.10.10">
    <property type="entry name" value="Winged helix-like DNA-binding domain superfamily/Winged helix DNA-binding domain"/>
    <property type="match status" value="1"/>
</dbReference>
<organism evidence="1 2">
    <name type="scientific">Candidatus Iainarchaeum sp</name>
    <dbReference type="NCBI Taxonomy" id="3101447"/>
    <lineage>
        <taxon>Archaea</taxon>
        <taxon>Candidatus Iainarchaeota</taxon>
        <taxon>Candidatus Iainarchaeia</taxon>
        <taxon>Candidatus Iainarchaeales</taxon>
        <taxon>Candidatus Iainarchaeaceae</taxon>
        <taxon>Candidatus Iainarchaeum</taxon>
    </lineage>
</organism>
<comment type="caution">
    <text evidence="1">The sequence shown here is derived from an EMBL/GenBank/DDBJ whole genome shotgun (WGS) entry which is preliminary data.</text>
</comment>
<protein>
    <submittedName>
        <fullName evidence="1">MarR family transcriptional regulator</fullName>
    </submittedName>
</protein>
<reference evidence="1" key="1">
    <citation type="submission" date="2021-03" db="EMBL/GenBank/DDBJ databases">
        <authorList>
            <person name="Jaffe A."/>
        </authorList>
    </citation>
    <scope>NUCLEOTIDE SEQUENCE</scope>
    <source>
        <strain evidence="1">RIFCSPLOWO2_01_FULL_58_19</strain>
    </source>
</reference>
<gene>
    <name evidence="1" type="ORF">J4203_07180</name>
</gene>